<feature type="domain" description="Sushi" evidence="7">
    <location>
        <begin position="90"/>
        <end position="151"/>
    </location>
</feature>
<evidence type="ECO:0000256" key="2">
    <source>
        <dbReference type="ARBA" id="ARBA00023157"/>
    </source>
</evidence>
<dbReference type="SUPFAM" id="SSF57440">
    <property type="entry name" value="Kringle-like"/>
    <property type="match status" value="2"/>
</dbReference>
<dbReference type="InterPro" id="IPR000436">
    <property type="entry name" value="Sushi_SCR_CCP_dom"/>
</dbReference>
<evidence type="ECO:0000259" key="7">
    <source>
        <dbReference type="PROSITE" id="PS50923"/>
    </source>
</evidence>
<keyword evidence="1 3" id="KW-0420">Kringle</keyword>
<dbReference type="Pfam" id="PF00084">
    <property type="entry name" value="Sushi"/>
    <property type="match status" value="1"/>
</dbReference>
<dbReference type="PROSITE" id="PS50070">
    <property type="entry name" value="KRINGLE_2"/>
    <property type="match status" value="2"/>
</dbReference>
<keyword evidence="2" id="KW-1015">Disulfide bond</keyword>
<dbReference type="STRING" id="400727.A0A2T7NHD4"/>
<evidence type="ECO:0000259" key="6">
    <source>
        <dbReference type="PROSITE" id="PS50070"/>
    </source>
</evidence>
<name>A0A2T7NHD4_POMCA</name>
<dbReference type="PANTHER" id="PTHR24261:SF7">
    <property type="entry name" value="KRINGLE DOMAIN-CONTAINING PROTEIN"/>
    <property type="match status" value="1"/>
</dbReference>
<dbReference type="PROSITE" id="PS00021">
    <property type="entry name" value="KRINGLE_1"/>
    <property type="match status" value="2"/>
</dbReference>
<dbReference type="InterPro" id="IPR000001">
    <property type="entry name" value="Kringle"/>
</dbReference>
<keyword evidence="5" id="KW-1133">Transmembrane helix</keyword>
<evidence type="ECO:0008006" key="10">
    <source>
        <dbReference type="Google" id="ProtNLM"/>
    </source>
</evidence>
<gene>
    <name evidence="8" type="ORF">C0Q70_18745</name>
</gene>
<dbReference type="SMART" id="SM00130">
    <property type="entry name" value="KR"/>
    <property type="match status" value="2"/>
</dbReference>
<dbReference type="PRINTS" id="PR00018">
    <property type="entry name" value="KRINGLE"/>
</dbReference>
<keyword evidence="9" id="KW-1185">Reference proteome</keyword>
<organism evidence="8 9">
    <name type="scientific">Pomacea canaliculata</name>
    <name type="common">Golden apple snail</name>
    <dbReference type="NCBI Taxonomy" id="400727"/>
    <lineage>
        <taxon>Eukaryota</taxon>
        <taxon>Metazoa</taxon>
        <taxon>Spiralia</taxon>
        <taxon>Lophotrochozoa</taxon>
        <taxon>Mollusca</taxon>
        <taxon>Gastropoda</taxon>
        <taxon>Caenogastropoda</taxon>
        <taxon>Architaenioglossa</taxon>
        <taxon>Ampullarioidea</taxon>
        <taxon>Ampullariidae</taxon>
        <taxon>Pomacea</taxon>
    </lineage>
</organism>
<evidence type="ECO:0000256" key="3">
    <source>
        <dbReference type="PROSITE-ProRule" id="PRU00121"/>
    </source>
</evidence>
<dbReference type="Gene3D" id="2.40.20.10">
    <property type="entry name" value="Plasminogen Kringle 4"/>
    <property type="match status" value="2"/>
</dbReference>
<feature type="domain" description="Kringle" evidence="6">
    <location>
        <begin position="238"/>
        <end position="311"/>
    </location>
</feature>
<dbReference type="InterPro" id="IPR035976">
    <property type="entry name" value="Sushi/SCR/CCP_sf"/>
</dbReference>
<dbReference type="PANTHER" id="PTHR24261">
    <property type="entry name" value="PLASMINOGEN-RELATED"/>
    <property type="match status" value="1"/>
</dbReference>
<dbReference type="SMART" id="SM00032">
    <property type="entry name" value="CCP"/>
    <property type="match status" value="1"/>
</dbReference>
<dbReference type="InterPro" id="IPR038178">
    <property type="entry name" value="Kringle_sf"/>
</dbReference>
<dbReference type="SUPFAM" id="SSF57535">
    <property type="entry name" value="Complement control module/SCR domain"/>
    <property type="match status" value="1"/>
</dbReference>
<dbReference type="EMBL" id="PZQS01000012">
    <property type="protein sequence ID" value="PVD20589.1"/>
    <property type="molecule type" value="Genomic_DNA"/>
</dbReference>
<dbReference type="InterPro" id="IPR050759">
    <property type="entry name" value="Serine_protease_kringle"/>
</dbReference>
<dbReference type="Pfam" id="PF00051">
    <property type="entry name" value="Kringle"/>
    <property type="match status" value="2"/>
</dbReference>
<feature type="domain" description="Kringle" evidence="6">
    <location>
        <begin position="320"/>
        <end position="406"/>
    </location>
</feature>
<evidence type="ECO:0000256" key="5">
    <source>
        <dbReference type="SAM" id="Phobius"/>
    </source>
</evidence>
<dbReference type="Proteomes" id="UP000245119">
    <property type="component" value="Linkage Group LG12"/>
</dbReference>
<comment type="caution">
    <text evidence="8">The sequence shown here is derived from an EMBL/GenBank/DDBJ whole genome shotgun (WGS) entry which is preliminary data.</text>
</comment>
<feature type="transmembrane region" description="Helical" evidence="5">
    <location>
        <begin position="674"/>
        <end position="699"/>
    </location>
</feature>
<dbReference type="OrthoDB" id="6112533at2759"/>
<dbReference type="CDD" id="cd00033">
    <property type="entry name" value="CCP"/>
    <property type="match status" value="1"/>
</dbReference>
<protein>
    <recommendedName>
        <fullName evidence="10">Kringle domain-containing protein</fullName>
    </recommendedName>
</protein>
<keyword evidence="5" id="KW-0812">Transmembrane</keyword>
<dbReference type="InterPro" id="IPR013806">
    <property type="entry name" value="Kringle-like"/>
</dbReference>
<dbReference type="AlphaFoldDB" id="A0A2T7NHD4"/>
<dbReference type="PROSITE" id="PS50923">
    <property type="entry name" value="SUSHI"/>
    <property type="match status" value="1"/>
</dbReference>
<dbReference type="InterPro" id="IPR018056">
    <property type="entry name" value="Kringle_CS"/>
</dbReference>
<dbReference type="CDD" id="cd00108">
    <property type="entry name" value="KR"/>
    <property type="match status" value="1"/>
</dbReference>
<keyword evidence="4" id="KW-0768">Sushi</keyword>
<comment type="caution">
    <text evidence="3">Lacks conserved residue(s) required for the propagation of feature annotation.</text>
</comment>
<evidence type="ECO:0000256" key="1">
    <source>
        <dbReference type="ARBA" id="ARBA00022572"/>
    </source>
</evidence>
<reference evidence="8 9" key="1">
    <citation type="submission" date="2018-04" db="EMBL/GenBank/DDBJ databases">
        <title>The genome of golden apple snail Pomacea canaliculata provides insight into stress tolerance and invasive adaptation.</title>
        <authorList>
            <person name="Liu C."/>
            <person name="Liu B."/>
            <person name="Ren Y."/>
            <person name="Zhang Y."/>
            <person name="Wang H."/>
            <person name="Li S."/>
            <person name="Jiang F."/>
            <person name="Yin L."/>
            <person name="Zhang G."/>
            <person name="Qian W."/>
            <person name="Fan W."/>
        </authorList>
    </citation>
    <scope>NUCLEOTIDE SEQUENCE [LARGE SCALE GENOMIC DNA]</scope>
    <source>
        <strain evidence="8">SZHN2017</strain>
        <tissue evidence="8">Muscle</tissue>
    </source>
</reference>
<keyword evidence="5" id="KW-0472">Membrane</keyword>
<sequence length="720" mass="78210">MAVRLTLRLDATDQQILVRAEVSGGKLSKCDAVNVSRADVVNGTTQVRLQCSQFPNKPFGNLLVLTATFGDAQGRLQVCDVDVKGRHHLGTCDFPSRIYPLRLVSNSLTSFMIDNFVSYACQDGFTPISGSGNISCGVDSQWTSPTLRCTGGGPIYEIDRASTAILNITNTSTGWRAFLTFEPQLEVFGVYVTKKGNTTVTVKSREGATRTCTVTQDSDYSSYTQCTQPLECLQTPTGTEYKGQLNVTKSGLSCLPWAAVDDSPYTENMFPDDIFSRRDNFCRNPRGDRAAPWCYVNQKNLSLEECDLLSCDEFCKVREDGTDYSGNLTLMSSGKTCMNWSDPQLPFRRGNYFPDLVFNHRYCRNPAASQSAPWCYTTSRAGIVSEIEAVNTTVTLPYDHCDIASCHSPTVTMSSLESEPEATLFPSQAFNFSHLEQGTTSSMSSNVDLPASPVIQTGMTSILTVNLISPPPSVVFSTENVEAGQTRSMLPFSVLTLSDSFDPNSFLANMATSLATPPLSPPSERSLAVGSDVAANLYSVKVLQSPDDFQTYITNTLEPFVTDTVITTLPVPTTASTSNSRTSIITIVPSTTSVGGASVDSPATVLPTRACDGTQPCRCSFLHIASSERLSDLESFTRSVQESLRLNTTTLSKRRRKLTSAQDSRLSSIAVGSFAAGVLVFTCLLVSAGDIIILAEYILNKPHPKQDEHELVTLGSKRTK</sequence>
<evidence type="ECO:0000313" key="8">
    <source>
        <dbReference type="EMBL" id="PVD20589.1"/>
    </source>
</evidence>
<proteinExistence type="predicted"/>
<accession>A0A2T7NHD4</accession>
<dbReference type="Gene3D" id="2.10.70.10">
    <property type="entry name" value="Complement Module, domain 1"/>
    <property type="match status" value="1"/>
</dbReference>
<evidence type="ECO:0000313" key="9">
    <source>
        <dbReference type="Proteomes" id="UP000245119"/>
    </source>
</evidence>
<evidence type="ECO:0000256" key="4">
    <source>
        <dbReference type="PROSITE-ProRule" id="PRU00302"/>
    </source>
</evidence>